<keyword evidence="3" id="KW-1185">Reference proteome</keyword>
<dbReference type="RefSeq" id="WP_068752719.1">
    <property type="nucleotide sequence ID" value="NZ_MBQD01000026.1"/>
</dbReference>
<accession>A0A1C0AHJ1</accession>
<evidence type="ECO:0000256" key="1">
    <source>
        <dbReference type="SAM" id="Phobius"/>
    </source>
</evidence>
<feature type="transmembrane region" description="Helical" evidence="1">
    <location>
        <begin position="35"/>
        <end position="55"/>
    </location>
</feature>
<evidence type="ECO:0000313" key="3">
    <source>
        <dbReference type="Proteomes" id="UP000093501"/>
    </source>
</evidence>
<keyword evidence="1" id="KW-0472">Membrane</keyword>
<gene>
    <name evidence="2" type="ORF">BCR15_10020</name>
</gene>
<dbReference type="EMBL" id="MBQD01000026">
    <property type="protein sequence ID" value="OCL31483.1"/>
    <property type="molecule type" value="Genomic_DNA"/>
</dbReference>
<dbReference type="AlphaFoldDB" id="A0A1C0AHJ1"/>
<name>A0A1C0AHJ1_9ACTN</name>
<organism evidence="2 3">
    <name type="scientific">Tessaracoccus lapidicaptus</name>
    <dbReference type="NCBI Taxonomy" id="1427523"/>
    <lineage>
        <taxon>Bacteria</taxon>
        <taxon>Bacillati</taxon>
        <taxon>Actinomycetota</taxon>
        <taxon>Actinomycetes</taxon>
        <taxon>Propionibacteriales</taxon>
        <taxon>Propionibacteriaceae</taxon>
        <taxon>Tessaracoccus</taxon>
    </lineage>
</organism>
<proteinExistence type="predicted"/>
<dbReference type="Proteomes" id="UP000093501">
    <property type="component" value="Unassembled WGS sequence"/>
</dbReference>
<evidence type="ECO:0000313" key="2">
    <source>
        <dbReference type="EMBL" id="OCL31483.1"/>
    </source>
</evidence>
<comment type="caution">
    <text evidence="2">The sequence shown here is derived from an EMBL/GenBank/DDBJ whole genome shotgun (WGS) entry which is preliminary data.</text>
</comment>
<reference evidence="3" key="1">
    <citation type="submission" date="2016-07" db="EMBL/GenBank/DDBJ databases">
        <authorList>
            <person name="Florea S."/>
            <person name="Webb J.S."/>
            <person name="Jaromczyk J."/>
            <person name="Schardl C.L."/>
        </authorList>
    </citation>
    <scope>NUCLEOTIDE SEQUENCE [LARGE SCALE GENOMIC DNA]</scope>
    <source>
        <strain evidence="3">IPBSL-7</strain>
    </source>
</reference>
<keyword evidence="1" id="KW-0812">Transmembrane</keyword>
<keyword evidence="1" id="KW-1133">Transmembrane helix</keyword>
<protein>
    <submittedName>
        <fullName evidence="2">Uncharacterized protein</fullName>
    </submittedName>
</protein>
<sequence length="356" mass="37419">MSDRAEQAFRDAFAEQARVPLGRVAPKPPHRPHRAWAVAAAVAAVALAIPLAVVLGTRPVQVATPAVPATVSGLPAPEEGRRWVSRGDVAVQVPDEWGWSDYAWSPWCLGKTQEPQPPATPFVSTPAGPVAAIACPEWQPEWVQTYLDFADPAAEPPSLTPVLSRTVGTTDVRVVLRADATAADEAVAQGILDSATVFERDAAGCAPVAPFADLEARPEAWDVTGAEGVVEVGLCRYLDYALEADRPNLTASRVLGGEEAGALIAAVAAAPEGVSGNPADCLSDYDQRSGLVLRVLDATGVHDVYLRVDGCRNLGFDDGTTRRELTRDGCTPVFAAPPLRFDGGQPEAVSACFAGE</sequence>